<keyword evidence="5" id="KW-0002">3D-structure</keyword>
<evidence type="ECO:0000313" key="3">
    <source>
        <dbReference type="EMBL" id="CAL92972.1"/>
    </source>
</evidence>
<evidence type="ECO:0008006" key="6">
    <source>
        <dbReference type="Google" id="ProtNLM"/>
    </source>
</evidence>
<dbReference type="GO" id="GO:0003677">
    <property type="term" value="F:DNA binding"/>
    <property type="evidence" value="ECO:0007669"/>
    <property type="project" value="InterPro"/>
</dbReference>
<dbReference type="eggNOG" id="COG1715">
    <property type="taxonomic scope" value="Bacteria"/>
</dbReference>
<dbReference type="InterPro" id="IPR011856">
    <property type="entry name" value="tRNA_endonuc-like_dom_sf"/>
</dbReference>
<dbReference type="GO" id="GO:0004519">
    <property type="term" value="F:endonuclease activity"/>
    <property type="evidence" value="ECO:0007669"/>
    <property type="project" value="InterPro"/>
</dbReference>
<dbReference type="InterPro" id="IPR007560">
    <property type="entry name" value="Restrct_endonuc_IV_Mrr"/>
</dbReference>
<dbReference type="InterPro" id="IPR041409">
    <property type="entry name" value="RE_AspBHI_N"/>
</dbReference>
<evidence type="ECO:0007829" key="5">
    <source>
        <dbReference type="PDB" id="4OC8"/>
    </source>
</evidence>
<dbReference type="SMR" id="A1K2B7"/>
<dbReference type="PDBsum" id="4OC8"/>
<evidence type="ECO:0000313" key="4">
    <source>
        <dbReference type="Proteomes" id="UP000002588"/>
    </source>
</evidence>
<dbReference type="Gene3D" id="2.30.280.20">
    <property type="match status" value="1"/>
</dbReference>
<protein>
    <recommendedName>
        <fullName evidence="6">Restriction endonuclease</fullName>
    </recommendedName>
</protein>
<dbReference type="Pfam" id="PF18062">
    <property type="entry name" value="RE_AspBHI_N"/>
    <property type="match status" value="1"/>
</dbReference>
<dbReference type="REBASE" id="21321">
    <property type="entry name" value="AspBHI"/>
</dbReference>
<dbReference type="PDB" id="4OC8">
    <property type="method" value="X-ray"/>
    <property type="resolution" value="2.88 A"/>
    <property type="chains" value="A/B/C/D=1-388"/>
</dbReference>
<feature type="domain" description="Restriction endonuclease AspBHI N-terminal" evidence="2">
    <location>
        <begin position="30"/>
        <end position="208"/>
    </location>
</feature>
<reference evidence="3 4" key="1">
    <citation type="journal article" date="2006" name="Nat. Biotechnol.">
        <title>Complete genome of the mutualistic, N2-fixing grass endophyte Azoarcus sp. strain BH72.</title>
        <authorList>
            <person name="Krause A."/>
            <person name="Ramakumar A."/>
            <person name="Bartels D."/>
            <person name="Battistoni F."/>
            <person name="Bekel T."/>
            <person name="Boch J."/>
            <person name="Boehm M."/>
            <person name="Friedrich F."/>
            <person name="Hurek T."/>
            <person name="Krause L."/>
            <person name="Linke B."/>
            <person name="McHardy A.C."/>
            <person name="Sarkar A."/>
            <person name="Schneiker S."/>
            <person name="Syed A.A."/>
            <person name="Thauer R."/>
            <person name="Vorhoelter F.-J."/>
            <person name="Weidner S."/>
            <person name="Puehler A."/>
            <person name="Reinhold-Hurek B."/>
            <person name="Kaiser O."/>
            <person name="Goesmann A."/>
        </authorList>
    </citation>
    <scope>NUCLEOTIDE SEQUENCE [LARGE SCALE GENOMIC DNA]</scope>
    <source>
        <strain evidence="3 4">BH72</strain>
    </source>
</reference>
<dbReference type="GO" id="GO:0009307">
    <property type="term" value="P:DNA restriction-modification system"/>
    <property type="evidence" value="ECO:0007669"/>
    <property type="project" value="InterPro"/>
</dbReference>
<name>A1K2B7_AZOSB</name>
<dbReference type="AlphaFoldDB" id="A1K2B7"/>
<dbReference type="Gene3D" id="3.40.1350.10">
    <property type="match status" value="1"/>
</dbReference>
<sequence>MTFFTGETLGQVDLIVDAVYAGYKTERGGMADPLVPLVGVSRQGGFRYRGTRERPTLLVLTSNLAEPEWPDQLDETTGTFIYYGDNRHPGRLLHDTPRFGNQLLRQIFDWAHLGQRHLVPPILVFTTEATGRTFRFRGLAVPGSPALAATEDLVALWKTTEGQRFQNYKAVFTILDEAVIPRAWVHAVGRGETSGLAPVAWNAWLSAGGIRPLMAPRSLLVRSKAEQLPATPEDQALIEVIRQRYKENPFGFEACAGALTRLLLPDVARLDLTRPWRDGGRDGIGRLRIGQSPAAIEVDFALEAKCYGANNAVGVKEVSRLISRIKHREFGVLVTTSYVDRQAYQEVTDDGHPVILTTAQDIVGLLRSAGVRTPTQVDAWLDGITASV</sequence>
<keyword evidence="4" id="KW-1185">Reference proteome</keyword>
<evidence type="ECO:0000259" key="1">
    <source>
        <dbReference type="Pfam" id="PF04471"/>
    </source>
</evidence>
<dbReference type="EvolutionaryTrace" id="A1K2B7"/>
<organism evidence="3 4">
    <name type="scientific">Azoarcus sp. (strain BH72)</name>
    <dbReference type="NCBI Taxonomy" id="418699"/>
    <lineage>
        <taxon>Bacteria</taxon>
        <taxon>Pseudomonadati</taxon>
        <taxon>Pseudomonadota</taxon>
        <taxon>Betaproteobacteria</taxon>
        <taxon>Rhodocyclales</taxon>
        <taxon>Zoogloeaceae</taxon>
        <taxon>Azoarcus</taxon>
    </lineage>
</organism>
<dbReference type="STRING" id="62928.azo0355"/>
<dbReference type="HOGENOM" id="CLU_703757_0_0_4"/>
<dbReference type="Pfam" id="PF04471">
    <property type="entry name" value="Mrr_cat"/>
    <property type="match status" value="1"/>
</dbReference>
<accession>A1K2B7</accession>
<dbReference type="KEGG" id="azo:azo0355"/>
<dbReference type="EMBL" id="AM406670">
    <property type="protein sequence ID" value="CAL92972.1"/>
    <property type="molecule type" value="Genomic_DNA"/>
</dbReference>
<feature type="domain" description="Restriction endonuclease type IV Mrr" evidence="1">
    <location>
        <begin position="248"/>
        <end position="365"/>
    </location>
</feature>
<dbReference type="RefSeq" id="WP_011764090.1">
    <property type="nucleotide sequence ID" value="NC_008702.1"/>
</dbReference>
<evidence type="ECO:0000259" key="2">
    <source>
        <dbReference type="Pfam" id="PF18062"/>
    </source>
</evidence>
<reference evidence="5" key="2">
    <citation type="journal article" date="2014" name="Sci. Rep.">
        <title>Structure and mutagenesis of the DNA modification-dependent restriction endonuclease AspBHI.</title>
        <authorList>
            <person name="Horton J.R."/>
            <person name="Nugent R.L."/>
            <person name="Li A."/>
            <person name="Mabuchi M.Y."/>
            <person name="Fomenkov A."/>
            <person name="Cohen-Karni D."/>
            <person name="Griggs R.M."/>
            <person name="Zhang X."/>
            <person name="Wilson G.G."/>
            <person name="Zheng Y."/>
            <person name="Xu S.Y."/>
            <person name="Cheng X."/>
        </authorList>
    </citation>
    <scope>X-RAY CRYSTALLOGRAPHY (2.88 ANGSTROMS)</scope>
</reference>
<dbReference type="Proteomes" id="UP000002588">
    <property type="component" value="Chromosome"/>
</dbReference>
<proteinExistence type="evidence at protein level"/>
<gene>
    <name evidence="3" type="ordered locus">azo0355</name>
</gene>